<sequence length="76" mass="9192">MSRRNTKISRISQILLLLRNDFFASRVFPYLPTSKKNPIFHLYLFYADLKASRQIETMKDKKKETLLLDYFLMIYP</sequence>
<dbReference type="EMBL" id="LSSL01003000">
    <property type="protein sequence ID" value="OLY80909.1"/>
    <property type="molecule type" value="Genomic_DNA"/>
</dbReference>
<evidence type="ECO:0000313" key="1">
    <source>
        <dbReference type="EMBL" id="OLY80909.1"/>
    </source>
</evidence>
<comment type="caution">
    <text evidence="1">The sequence shown here is derived from an EMBL/GenBank/DDBJ whole genome shotgun (WGS) entry which is preliminary data.</text>
</comment>
<evidence type="ECO:0000313" key="2">
    <source>
        <dbReference type="Proteomes" id="UP000187455"/>
    </source>
</evidence>
<protein>
    <submittedName>
        <fullName evidence="1">Uncharacterized protein</fullName>
    </submittedName>
</protein>
<dbReference type="AlphaFoldDB" id="A0A1R0GVK5"/>
<keyword evidence="2" id="KW-1185">Reference proteome</keyword>
<accession>A0A1R0GVK5</accession>
<proteinExistence type="predicted"/>
<gene>
    <name evidence="1" type="ORF">AYI68_g4991</name>
</gene>
<dbReference type="Proteomes" id="UP000187455">
    <property type="component" value="Unassembled WGS sequence"/>
</dbReference>
<reference evidence="1 2" key="1">
    <citation type="journal article" date="2016" name="Mol. Biol. Evol.">
        <title>Genome-Wide Survey of Gut Fungi (Harpellales) Reveals the First Horizontally Transferred Ubiquitin Gene from a Mosquito Host.</title>
        <authorList>
            <person name="Wang Y."/>
            <person name="White M.M."/>
            <person name="Kvist S."/>
            <person name="Moncalvo J.M."/>
        </authorList>
    </citation>
    <scope>NUCLEOTIDE SEQUENCE [LARGE SCALE GENOMIC DNA]</scope>
    <source>
        <strain evidence="1 2">ALG-7-W6</strain>
    </source>
</reference>
<name>A0A1R0GVK5_9FUNG</name>
<organism evidence="1 2">
    <name type="scientific">Smittium mucronatum</name>
    <dbReference type="NCBI Taxonomy" id="133383"/>
    <lineage>
        <taxon>Eukaryota</taxon>
        <taxon>Fungi</taxon>
        <taxon>Fungi incertae sedis</taxon>
        <taxon>Zoopagomycota</taxon>
        <taxon>Kickxellomycotina</taxon>
        <taxon>Harpellomycetes</taxon>
        <taxon>Harpellales</taxon>
        <taxon>Legeriomycetaceae</taxon>
        <taxon>Smittium</taxon>
    </lineage>
</organism>